<dbReference type="CDD" id="cd05325">
    <property type="entry name" value="carb_red_sniffer_like_SDR_c"/>
    <property type="match status" value="1"/>
</dbReference>
<dbReference type="EMBL" id="CP014503">
    <property type="protein sequence ID" value="ANB15041.1"/>
    <property type="molecule type" value="Genomic_DNA"/>
</dbReference>
<dbReference type="KEGG" id="slb:AWJ20_2661"/>
<reference evidence="1 2" key="1">
    <citation type="submission" date="2016-02" db="EMBL/GenBank/DDBJ databases">
        <title>Complete genome sequence and transcriptome regulation of the pentose utilising yeast Sugiyamaella lignohabitans.</title>
        <authorList>
            <person name="Bellasio M."/>
            <person name="Peymann A."/>
            <person name="Valli M."/>
            <person name="Sipitzky M."/>
            <person name="Graf A."/>
            <person name="Sauer M."/>
            <person name="Marx H."/>
            <person name="Mattanovich D."/>
        </authorList>
    </citation>
    <scope>NUCLEOTIDE SEQUENCE [LARGE SCALE GENOMIC DNA]</scope>
    <source>
        <strain evidence="1 2">CBS 10342</strain>
    </source>
</reference>
<dbReference type="SUPFAM" id="SSF51735">
    <property type="entry name" value="NAD(P)-binding Rossmann-fold domains"/>
    <property type="match status" value="1"/>
</dbReference>
<name>A0A167FAP9_9ASCO</name>
<dbReference type="Proteomes" id="UP000189580">
    <property type="component" value="Chromosome b"/>
</dbReference>
<dbReference type="PRINTS" id="PR00081">
    <property type="entry name" value="GDHRDH"/>
</dbReference>
<accession>A0A167FAP9</accession>
<evidence type="ECO:0000313" key="1">
    <source>
        <dbReference type="EMBL" id="ANB15041.1"/>
    </source>
</evidence>
<dbReference type="GeneID" id="30034597"/>
<sequence>MSSQSNVYFISGGNRGIGLALVKKFTAAGNSTVITTARNPDGSDDLKAWAEKHPNVKVLKYNATVHSDADHVASEVERLAGHIDIFIANSGLGETPMTVLETPIESWTELYNTNVLGPIVLFKALYPLLKKGNTRKVVFISSYLASQTDMAVAFKSSSYGQSKSALNFTAKELALELADEGFIIVPIHPGLVSSDMGTGYVNNLGSGDLVDQLKSTMISTEESASSIYNLAIGLKKEDSGKFLNYDKTVFPW</sequence>
<dbReference type="InterPro" id="IPR002347">
    <property type="entry name" value="SDR_fam"/>
</dbReference>
<organism evidence="1 2">
    <name type="scientific">Sugiyamaella lignohabitans</name>
    <dbReference type="NCBI Taxonomy" id="796027"/>
    <lineage>
        <taxon>Eukaryota</taxon>
        <taxon>Fungi</taxon>
        <taxon>Dikarya</taxon>
        <taxon>Ascomycota</taxon>
        <taxon>Saccharomycotina</taxon>
        <taxon>Dipodascomycetes</taxon>
        <taxon>Dipodascales</taxon>
        <taxon>Trichomonascaceae</taxon>
        <taxon>Sugiyamaella</taxon>
    </lineage>
</organism>
<dbReference type="PANTHER" id="PTHR45458">
    <property type="entry name" value="SHORT-CHAIN DEHYDROGENASE/REDUCTASE SDR"/>
    <property type="match status" value="1"/>
</dbReference>
<evidence type="ECO:0000313" key="2">
    <source>
        <dbReference type="Proteomes" id="UP000189580"/>
    </source>
</evidence>
<dbReference type="Gene3D" id="3.40.50.720">
    <property type="entry name" value="NAD(P)-binding Rossmann-like Domain"/>
    <property type="match status" value="1"/>
</dbReference>
<dbReference type="Pfam" id="PF00106">
    <property type="entry name" value="adh_short"/>
    <property type="match status" value="1"/>
</dbReference>
<protein>
    <submittedName>
        <fullName evidence="1">Uncharacterized protein</fullName>
    </submittedName>
</protein>
<dbReference type="InterPro" id="IPR052184">
    <property type="entry name" value="SDR_enzymes"/>
</dbReference>
<gene>
    <name evidence="1" type="ORF">AWJ20_2661</name>
</gene>
<proteinExistence type="predicted"/>
<dbReference type="OrthoDB" id="4096546at2759"/>
<dbReference type="AlphaFoldDB" id="A0A167FAP9"/>
<dbReference type="GO" id="GO:0016616">
    <property type="term" value="F:oxidoreductase activity, acting on the CH-OH group of donors, NAD or NADP as acceptor"/>
    <property type="evidence" value="ECO:0007669"/>
    <property type="project" value="TreeGrafter"/>
</dbReference>
<dbReference type="RefSeq" id="XP_018737518.1">
    <property type="nucleotide sequence ID" value="XM_018879619.1"/>
</dbReference>
<dbReference type="InterPro" id="IPR036291">
    <property type="entry name" value="NAD(P)-bd_dom_sf"/>
</dbReference>
<dbReference type="PANTHER" id="PTHR45458:SF1">
    <property type="entry name" value="SHORT CHAIN DEHYDROGENASE"/>
    <property type="match status" value="1"/>
</dbReference>
<keyword evidence="2" id="KW-1185">Reference proteome</keyword>